<keyword evidence="2" id="KW-1185">Reference proteome</keyword>
<comment type="caution">
    <text evidence="1">The sequence shown here is derived from an EMBL/GenBank/DDBJ whole genome shotgun (WGS) entry which is preliminary data.</text>
</comment>
<proteinExistence type="predicted"/>
<reference evidence="1 2" key="1">
    <citation type="submission" date="2023-04" db="EMBL/GenBank/DDBJ databases">
        <title>Forest soil microbial communities from Buena Vista Peninsula, Colon Province, Panama.</title>
        <authorList>
            <person name="Bouskill N."/>
        </authorList>
    </citation>
    <scope>NUCLEOTIDE SEQUENCE [LARGE SCALE GENOMIC DNA]</scope>
    <source>
        <strain evidence="1 2">CFH S0262</strain>
    </source>
</reference>
<accession>A0ABT6M4X0</accession>
<organism evidence="1 2">
    <name type="scientific">Prescottella agglutinans</name>
    <dbReference type="NCBI Taxonomy" id="1644129"/>
    <lineage>
        <taxon>Bacteria</taxon>
        <taxon>Bacillati</taxon>
        <taxon>Actinomycetota</taxon>
        <taxon>Actinomycetes</taxon>
        <taxon>Mycobacteriales</taxon>
        <taxon>Nocardiaceae</taxon>
        <taxon>Prescottella</taxon>
    </lineage>
</organism>
<dbReference type="Proteomes" id="UP001160334">
    <property type="component" value="Unassembled WGS sequence"/>
</dbReference>
<name>A0ABT6M4X0_9NOCA</name>
<dbReference type="EMBL" id="JARXVC010000001">
    <property type="protein sequence ID" value="MDH6279356.1"/>
    <property type="molecule type" value="Genomic_DNA"/>
</dbReference>
<evidence type="ECO:0000313" key="1">
    <source>
        <dbReference type="EMBL" id="MDH6279356.1"/>
    </source>
</evidence>
<evidence type="ECO:0000313" key="2">
    <source>
        <dbReference type="Proteomes" id="UP001160334"/>
    </source>
</evidence>
<sequence length="66" mass="7936">MTRQDLESEIISTLSSLRIARVLYEHTDLFADHSDERQMAHLERLRQQVDRVNDRLNDQLDWLSRV</sequence>
<dbReference type="RefSeq" id="WP_280758724.1">
    <property type="nucleotide sequence ID" value="NZ_JARXVC010000001.1"/>
</dbReference>
<gene>
    <name evidence="1" type="ORF">M2280_000561</name>
</gene>
<protein>
    <submittedName>
        <fullName evidence="1">Uncharacterized protein</fullName>
    </submittedName>
</protein>